<dbReference type="Proteomes" id="UP000790377">
    <property type="component" value="Unassembled WGS sequence"/>
</dbReference>
<keyword evidence="2" id="KW-1185">Reference proteome</keyword>
<comment type="caution">
    <text evidence="1">The sequence shown here is derived from an EMBL/GenBank/DDBJ whole genome shotgun (WGS) entry which is preliminary data.</text>
</comment>
<accession>A0ACB8A175</accession>
<protein>
    <submittedName>
        <fullName evidence="1">Uncharacterized protein</fullName>
    </submittedName>
</protein>
<reference evidence="1" key="1">
    <citation type="journal article" date="2021" name="New Phytol.">
        <title>Evolutionary innovations through gain and loss of genes in the ectomycorrhizal Boletales.</title>
        <authorList>
            <person name="Wu G."/>
            <person name="Miyauchi S."/>
            <person name="Morin E."/>
            <person name="Kuo A."/>
            <person name="Drula E."/>
            <person name="Varga T."/>
            <person name="Kohler A."/>
            <person name="Feng B."/>
            <person name="Cao Y."/>
            <person name="Lipzen A."/>
            <person name="Daum C."/>
            <person name="Hundley H."/>
            <person name="Pangilinan J."/>
            <person name="Johnson J."/>
            <person name="Barry K."/>
            <person name="LaButti K."/>
            <person name="Ng V."/>
            <person name="Ahrendt S."/>
            <person name="Min B."/>
            <person name="Choi I.G."/>
            <person name="Park H."/>
            <person name="Plett J.M."/>
            <person name="Magnuson J."/>
            <person name="Spatafora J.W."/>
            <person name="Nagy L.G."/>
            <person name="Henrissat B."/>
            <person name="Grigoriev I.V."/>
            <person name="Yang Z.L."/>
            <person name="Xu J."/>
            <person name="Martin F.M."/>
        </authorList>
    </citation>
    <scope>NUCLEOTIDE SEQUENCE</scope>
    <source>
        <strain evidence="1">ATCC 28755</strain>
    </source>
</reference>
<organism evidence="1 2">
    <name type="scientific">Hygrophoropsis aurantiaca</name>
    <dbReference type="NCBI Taxonomy" id="72124"/>
    <lineage>
        <taxon>Eukaryota</taxon>
        <taxon>Fungi</taxon>
        <taxon>Dikarya</taxon>
        <taxon>Basidiomycota</taxon>
        <taxon>Agaricomycotina</taxon>
        <taxon>Agaricomycetes</taxon>
        <taxon>Agaricomycetidae</taxon>
        <taxon>Boletales</taxon>
        <taxon>Coniophorineae</taxon>
        <taxon>Hygrophoropsidaceae</taxon>
        <taxon>Hygrophoropsis</taxon>
    </lineage>
</organism>
<dbReference type="EMBL" id="MU267964">
    <property type="protein sequence ID" value="KAH7906881.1"/>
    <property type="molecule type" value="Genomic_DNA"/>
</dbReference>
<evidence type="ECO:0000313" key="1">
    <source>
        <dbReference type="EMBL" id="KAH7906881.1"/>
    </source>
</evidence>
<gene>
    <name evidence="1" type="ORF">BJ138DRAFT_1161545</name>
</gene>
<sequence>MSLYAPLESPAMLWFEQSLEAGVFIGAIAYGGHIAVFCTCVYHIIHEKTISWRWLAFVSTLFIMGTINIICNIHFNEMTYIDNRNYPGGPLAFLFTQQALPVDTVGNAAYIIASVLADSLLIYRCYIVWYGMWWIRMRRRIGSVLGTEHGSTYTGVAAMVVESALPFAVGCLIFLALYAKGNTGANLFLPLLVQVQGISPQLIVLRVQRGRAWSKDTLSDSRMSGLNFALPVPPSSGSLTESTEVPSNISASMIFRDGFSIGRPKGNPLEGTV</sequence>
<evidence type="ECO:0000313" key="2">
    <source>
        <dbReference type="Proteomes" id="UP000790377"/>
    </source>
</evidence>
<proteinExistence type="predicted"/>
<name>A0ACB8A175_9AGAM</name>